<dbReference type="PANTHER" id="PTHR34676">
    <property type="entry name" value="DUF4219 DOMAIN-CONTAINING PROTEIN-RELATED"/>
    <property type="match status" value="1"/>
</dbReference>
<dbReference type="OrthoDB" id="1931687at2759"/>
<feature type="region of interest" description="Disordered" evidence="1">
    <location>
        <begin position="1"/>
        <end position="23"/>
    </location>
</feature>
<keyword evidence="3" id="KW-1185">Reference proteome</keyword>
<dbReference type="AlphaFoldDB" id="A0A1Q3CL59"/>
<dbReference type="Proteomes" id="UP000187406">
    <property type="component" value="Unassembled WGS sequence"/>
</dbReference>
<reference evidence="3" key="1">
    <citation type="submission" date="2016-04" db="EMBL/GenBank/DDBJ databases">
        <title>Cephalotus genome sequencing.</title>
        <authorList>
            <person name="Fukushima K."/>
            <person name="Hasebe M."/>
            <person name="Fang X."/>
        </authorList>
    </citation>
    <scope>NUCLEOTIDE SEQUENCE [LARGE SCALE GENOMIC DNA]</scope>
    <source>
        <strain evidence="3">cv. St1</strain>
    </source>
</reference>
<feature type="non-terminal residue" evidence="2">
    <location>
        <position position="1"/>
    </location>
</feature>
<dbReference type="InParanoid" id="A0A1Q3CL59"/>
<protein>
    <submittedName>
        <fullName evidence="2">UBN2 domain-containing protein</fullName>
    </submittedName>
</protein>
<name>A0A1Q3CL59_CEPFO</name>
<feature type="compositionally biased region" description="Polar residues" evidence="1">
    <location>
        <begin position="1"/>
        <end position="11"/>
    </location>
</feature>
<evidence type="ECO:0000256" key="1">
    <source>
        <dbReference type="SAM" id="MobiDB-lite"/>
    </source>
</evidence>
<dbReference type="EMBL" id="BDDD01002301">
    <property type="protein sequence ID" value="GAV80989.1"/>
    <property type="molecule type" value="Genomic_DNA"/>
</dbReference>
<accession>A0A1Q3CL59</accession>
<proteinExistence type="predicted"/>
<organism evidence="2 3">
    <name type="scientific">Cephalotus follicularis</name>
    <name type="common">Albany pitcher plant</name>
    <dbReference type="NCBI Taxonomy" id="3775"/>
    <lineage>
        <taxon>Eukaryota</taxon>
        <taxon>Viridiplantae</taxon>
        <taxon>Streptophyta</taxon>
        <taxon>Embryophyta</taxon>
        <taxon>Tracheophyta</taxon>
        <taxon>Spermatophyta</taxon>
        <taxon>Magnoliopsida</taxon>
        <taxon>eudicotyledons</taxon>
        <taxon>Gunneridae</taxon>
        <taxon>Pentapetalae</taxon>
        <taxon>rosids</taxon>
        <taxon>fabids</taxon>
        <taxon>Oxalidales</taxon>
        <taxon>Cephalotaceae</taxon>
        <taxon>Cephalotus</taxon>
    </lineage>
</organism>
<sequence length="161" mass="18706">SNLITTTNDSGATIPKPRTSYNDDDRKKVQMNANAKHFLICAINSYDFNRVSSCISAKEMKLAYEMFIMNDNEDIKTILTRFINITKALQALDKIYTNSEMVRKILSFLPRSWMPKVTAIEEAKDLNTLPLEDLLRSLMTHKLSIKNKDDDEEKEKKRRRK</sequence>
<comment type="caution">
    <text evidence="2">The sequence shown here is derived from an EMBL/GenBank/DDBJ whole genome shotgun (WGS) entry which is preliminary data.</text>
</comment>
<dbReference type="Pfam" id="PF14223">
    <property type="entry name" value="Retrotran_gag_2"/>
    <property type="match status" value="1"/>
</dbReference>
<gene>
    <name evidence="2" type="ORF">CFOL_v3_24448</name>
</gene>
<dbReference type="PANTHER" id="PTHR34676:SF8">
    <property type="entry name" value="TRANSMEMBRANE PROTEIN"/>
    <property type="match status" value="1"/>
</dbReference>
<evidence type="ECO:0000313" key="3">
    <source>
        <dbReference type="Proteomes" id="UP000187406"/>
    </source>
</evidence>
<evidence type="ECO:0000313" key="2">
    <source>
        <dbReference type="EMBL" id="GAV80989.1"/>
    </source>
</evidence>